<dbReference type="EMBL" id="SNSC02000033">
    <property type="protein sequence ID" value="TID12797.1"/>
    <property type="molecule type" value="Genomic_DNA"/>
</dbReference>
<protein>
    <submittedName>
        <fullName evidence="2">Uncharacterized protein</fullName>
    </submittedName>
</protein>
<gene>
    <name evidence="2" type="ORF">E6O75_ATG09962</name>
</gene>
<proteinExistence type="predicted"/>
<sequence length="139" mass="15319">MSTAKANSQGNAMLYLVFAAFCSLEEHQLNGLTNSSVPRSADDQRQDPPEQVTSPGSRYTISETADGTLLWPLGLIQYNMESGVSECPGSTHVMYCTGMLISVLYSPDTYIIPPRFLVAVLQSVPYRGLRTTRIIIWRG</sequence>
<comment type="caution">
    <text evidence="2">The sequence shown here is derived from an EMBL/GenBank/DDBJ whole genome shotgun (WGS) entry which is preliminary data.</text>
</comment>
<dbReference type="Proteomes" id="UP000298493">
    <property type="component" value="Unassembled WGS sequence"/>
</dbReference>
<evidence type="ECO:0000256" key="1">
    <source>
        <dbReference type="SAM" id="MobiDB-lite"/>
    </source>
</evidence>
<accession>A0A4Z1NWG9</accession>
<evidence type="ECO:0000313" key="2">
    <source>
        <dbReference type="EMBL" id="TID12797.1"/>
    </source>
</evidence>
<keyword evidence="3" id="KW-1185">Reference proteome</keyword>
<organism evidence="2 3">
    <name type="scientific">Venturia nashicola</name>
    <dbReference type="NCBI Taxonomy" id="86259"/>
    <lineage>
        <taxon>Eukaryota</taxon>
        <taxon>Fungi</taxon>
        <taxon>Dikarya</taxon>
        <taxon>Ascomycota</taxon>
        <taxon>Pezizomycotina</taxon>
        <taxon>Dothideomycetes</taxon>
        <taxon>Pleosporomycetidae</taxon>
        <taxon>Venturiales</taxon>
        <taxon>Venturiaceae</taxon>
        <taxon>Venturia</taxon>
    </lineage>
</organism>
<name>A0A4Z1NWG9_9PEZI</name>
<evidence type="ECO:0000313" key="3">
    <source>
        <dbReference type="Proteomes" id="UP000298493"/>
    </source>
</evidence>
<dbReference type="AlphaFoldDB" id="A0A4Z1NWG9"/>
<reference evidence="2 3" key="1">
    <citation type="submission" date="2019-04" db="EMBL/GenBank/DDBJ databases">
        <title>High contiguity whole genome sequence and gene annotation resource for two Venturia nashicola isolates.</title>
        <authorList>
            <person name="Prokchorchik M."/>
            <person name="Won K."/>
            <person name="Lee Y."/>
            <person name="Choi E.D."/>
            <person name="Segonzac C."/>
            <person name="Sohn K.H."/>
        </authorList>
    </citation>
    <scope>NUCLEOTIDE SEQUENCE [LARGE SCALE GENOMIC DNA]</scope>
    <source>
        <strain evidence="2 3">PRI2</strain>
    </source>
</reference>
<feature type="region of interest" description="Disordered" evidence="1">
    <location>
        <begin position="33"/>
        <end position="59"/>
    </location>
</feature>